<accession>A0A0F0GUT3</accession>
<evidence type="ECO:0000313" key="2">
    <source>
        <dbReference type="EMBL" id="KJK46341.1"/>
    </source>
</evidence>
<proteinExistence type="predicted"/>
<dbReference type="EMBL" id="JYJG01000172">
    <property type="protein sequence ID" value="KJK46341.1"/>
    <property type="molecule type" value="Genomic_DNA"/>
</dbReference>
<feature type="compositionally biased region" description="Basic and acidic residues" evidence="1">
    <location>
        <begin position="155"/>
        <end position="167"/>
    </location>
</feature>
<organism evidence="2 3">
    <name type="scientific">Lentzea aerocolonigenes</name>
    <name type="common">Lechevalieria aerocolonigenes</name>
    <name type="synonym">Saccharothrix aerocolonigenes</name>
    <dbReference type="NCBI Taxonomy" id="68170"/>
    <lineage>
        <taxon>Bacteria</taxon>
        <taxon>Bacillati</taxon>
        <taxon>Actinomycetota</taxon>
        <taxon>Actinomycetes</taxon>
        <taxon>Pseudonocardiales</taxon>
        <taxon>Pseudonocardiaceae</taxon>
        <taxon>Lentzea</taxon>
    </lineage>
</organism>
<keyword evidence="3" id="KW-1185">Reference proteome</keyword>
<dbReference type="RefSeq" id="WP_045313819.1">
    <property type="nucleotide sequence ID" value="NZ_JYJG01000172.1"/>
</dbReference>
<sequence>MADGVGYGNLWTGDSDSEGFRELANVSTLFGRYVQSHLLWVQDDPRQGWAAKDERALGKDLVRIGRAMQENADDRSTAMQVYGPDVLHFLADLNPDERVALDEIATRINGATFAVEMAVNDLVRAGAIDAWRGTFRPKQPLPPTLFAITPKGRELVGGEAPSKEENGPRLVEPSTQRPAIGAGDSAQQ</sequence>
<name>A0A0F0GUT3_LENAE</name>
<gene>
    <name evidence="2" type="ORF">UK23_23780</name>
</gene>
<dbReference type="Proteomes" id="UP000033393">
    <property type="component" value="Unassembled WGS sequence"/>
</dbReference>
<reference evidence="2 3" key="1">
    <citation type="submission" date="2015-02" db="EMBL/GenBank/DDBJ databases">
        <authorList>
            <person name="Ju K.-S."/>
            <person name="Doroghazi J.R."/>
            <person name="Metcalf W."/>
        </authorList>
    </citation>
    <scope>NUCLEOTIDE SEQUENCE [LARGE SCALE GENOMIC DNA]</scope>
    <source>
        <strain evidence="2 3">NRRL B-16140</strain>
    </source>
</reference>
<dbReference type="PATRIC" id="fig|68170.10.peg.6002"/>
<feature type="region of interest" description="Disordered" evidence="1">
    <location>
        <begin position="155"/>
        <end position="188"/>
    </location>
</feature>
<dbReference type="AlphaFoldDB" id="A0A0F0GUT3"/>
<comment type="caution">
    <text evidence="2">The sequence shown here is derived from an EMBL/GenBank/DDBJ whole genome shotgun (WGS) entry which is preliminary data.</text>
</comment>
<evidence type="ECO:0000256" key="1">
    <source>
        <dbReference type="SAM" id="MobiDB-lite"/>
    </source>
</evidence>
<evidence type="ECO:0000313" key="3">
    <source>
        <dbReference type="Proteomes" id="UP000033393"/>
    </source>
</evidence>
<protein>
    <submittedName>
        <fullName evidence="2">Uncharacterized protein</fullName>
    </submittedName>
</protein>